<accession>A0A2T6BD78</accession>
<evidence type="ECO:0000313" key="2">
    <source>
        <dbReference type="EMBL" id="PTX54006.1"/>
    </source>
</evidence>
<dbReference type="Proteomes" id="UP000243978">
    <property type="component" value="Unassembled WGS sequence"/>
</dbReference>
<dbReference type="AlphaFoldDB" id="A0A2T6BD78"/>
<evidence type="ECO:0000256" key="1">
    <source>
        <dbReference type="SAM" id="SignalP"/>
    </source>
</evidence>
<dbReference type="EMBL" id="QBKS01000002">
    <property type="protein sequence ID" value="PTX54006.1"/>
    <property type="molecule type" value="Genomic_DNA"/>
</dbReference>
<dbReference type="RefSeq" id="WP_107846378.1">
    <property type="nucleotide sequence ID" value="NZ_QBKS01000002.1"/>
</dbReference>
<feature type="chain" id="PRO_5015781043" description="Lipoprotein" evidence="1">
    <location>
        <begin position="21"/>
        <end position="223"/>
    </location>
</feature>
<reference evidence="2 3" key="1">
    <citation type="submission" date="2018-04" db="EMBL/GenBank/DDBJ databases">
        <title>Genomic Encyclopedia of Archaeal and Bacterial Type Strains, Phase II (KMG-II): from individual species to whole genera.</title>
        <authorList>
            <person name="Goeker M."/>
        </authorList>
    </citation>
    <scope>NUCLEOTIDE SEQUENCE [LARGE SCALE GENOMIC DNA]</scope>
    <source>
        <strain evidence="2 3">DSM 100977</strain>
    </source>
</reference>
<dbReference type="Pfam" id="PF20569">
    <property type="entry name" value="DUF6778"/>
    <property type="match status" value="1"/>
</dbReference>
<sequence>MKLIKMIAALGLAAGLSACAGAPISNSETVTRSAPSTATPDVAPVLTAQSADWQLKDVRVRVSGKLSVSEANMYYPVADIVWRGDPYGERRAQVAKILDDGMTAGLRHLKGPRPVYFDIELHRFHSLTEKARAVTGGVHNIIYTLTVIDAATGQALHGPIRMEVDLKAYGGQRALIAERQGLTQKVRIQSHLAGTMRKNFHGGQPVQVVTRPALEAEDVYTGG</sequence>
<keyword evidence="3" id="KW-1185">Reference proteome</keyword>
<protein>
    <recommendedName>
        <fullName evidence="4">Lipoprotein</fullName>
    </recommendedName>
</protein>
<organism evidence="2 3">
    <name type="scientific">Litoreibacter ponti</name>
    <dbReference type="NCBI Taxonomy" id="1510457"/>
    <lineage>
        <taxon>Bacteria</taxon>
        <taxon>Pseudomonadati</taxon>
        <taxon>Pseudomonadota</taxon>
        <taxon>Alphaproteobacteria</taxon>
        <taxon>Rhodobacterales</taxon>
        <taxon>Roseobacteraceae</taxon>
        <taxon>Litoreibacter</taxon>
    </lineage>
</organism>
<evidence type="ECO:0008006" key="4">
    <source>
        <dbReference type="Google" id="ProtNLM"/>
    </source>
</evidence>
<proteinExistence type="predicted"/>
<gene>
    <name evidence="2" type="ORF">C8N43_2811</name>
</gene>
<feature type="signal peptide" evidence="1">
    <location>
        <begin position="1"/>
        <end position="20"/>
    </location>
</feature>
<dbReference type="InterPro" id="IPR046705">
    <property type="entry name" value="DUF6778"/>
</dbReference>
<dbReference type="OrthoDB" id="7836640at2"/>
<evidence type="ECO:0000313" key="3">
    <source>
        <dbReference type="Proteomes" id="UP000243978"/>
    </source>
</evidence>
<keyword evidence="1" id="KW-0732">Signal</keyword>
<dbReference type="PROSITE" id="PS51257">
    <property type="entry name" value="PROKAR_LIPOPROTEIN"/>
    <property type="match status" value="1"/>
</dbReference>
<name>A0A2T6BD78_9RHOB</name>
<comment type="caution">
    <text evidence="2">The sequence shown here is derived from an EMBL/GenBank/DDBJ whole genome shotgun (WGS) entry which is preliminary data.</text>
</comment>